<dbReference type="RefSeq" id="WP_199703843.1">
    <property type="nucleotide sequence ID" value="NZ_JAEMNV010000003.1"/>
</dbReference>
<accession>A0A934NPP4</accession>
<reference evidence="1" key="1">
    <citation type="submission" date="2020-12" db="EMBL/GenBank/DDBJ databases">
        <title>Antrihabitans popcorni sp. nov. and Antrihabitans auranticaus sp. nov., isolated from a larva cave.</title>
        <authorList>
            <person name="Lee S.D."/>
            <person name="Kim I.S."/>
        </authorList>
    </citation>
    <scope>NUCLEOTIDE SEQUENCE</scope>
    <source>
        <strain evidence="1">YC3-6</strain>
    </source>
</reference>
<dbReference type="Proteomes" id="UP000655868">
    <property type="component" value="Unassembled WGS sequence"/>
</dbReference>
<evidence type="ECO:0000313" key="2">
    <source>
        <dbReference type="Proteomes" id="UP000655868"/>
    </source>
</evidence>
<evidence type="ECO:0000313" key="1">
    <source>
        <dbReference type="EMBL" id="MBJ8339129.1"/>
    </source>
</evidence>
<sequence length="50" mass="5588">MIALGFREQSHTLSAIDAPKVAYDLWATDPSVWVDVITRACRALIDTVDR</sequence>
<dbReference type="EMBL" id="JAEMNV010000003">
    <property type="protein sequence ID" value="MBJ8339129.1"/>
    <property type="molecule type" value="Genomic_DNA"/>
</dbReference>
<comment type="caution">
    <text evidence="1">The sequence shown here is derived from an EMBL/GenBank/DDBJ whole genome shotgun (WGS) entry which is preliminary data.</text>
</comment>
<gene>
    <name evidence="1" type="ORF">JGU71_09545</name>
</gene>
<protein>
    <submittedName>
        <fullName evidence="1">Uncharacterized protein</fullName>
    </submittedName>
</protein>
<name>A0A934NPP4_9NOCA</name>
<organism evidence="1 2">
    <name type="scientific">Antrihabitans stalagmiti</name>
    <dbReference type="NCBI Taxonomy" id="2799499"/>
    <lineage>
        <taxon>Bacteria</taxon>
        <taxon>Bacillati</taxon>
        <taxon>Actinomycetota</taxon>
        <taxon>Actinomycetes</taxon>
        <taxon>Mycobacteriales</taxon>
        <taxon>Nocardiaceae</taxon>
        <taxon>Antrihabitans</taxon>
    </lineage>
</organism>
<proteinExistence type="predicted"/>
<keyword evidence="2" id="KW-1185">Reference proteome</keyword>
<dbReference type="AlphaFoldDB" id="A0A934NPP4"/>